<dbReference type="OMA" id="TESWSME"/>
<dbReference type="InterPro" id="IPR050796">
    <property type="entry name" value="SCF_F-box_component"/>
</dbReference>
<name>A0A2R6QX88_ACTCC</name>
<dbReference type="Proteomes" id="UP000241394">
    <property type="component" value="Chromosome LG12"/>
</dbReference>
<feature type="domain" description="F-box" evidence="1">
    <location>
        <begin position="1"/>
        <end position="46"/>
    </location>
</feature>
<dbReference type="NCBIfam" id="TIGR01640">
    <property type="entry name" value="F_box_assoc_1"/>
    <property type="match status" value="1"/>
</dbReference>
<dbReference type="PANTHER" id="PTHR31672:SF10">
    <property type="entry name" value="F-BOX DOMAIN-CONTAINING PROTEIN"/>
    <property type="match status" value="1"/>
</dbReference>
<dbReference type="Pfam" id="PF07734">
    <property type="entry name" value="FBA_1"/>
    <property type="match status" value="1"/>
</dbReference>
<accession>A0A2R6QX88</accession>
<dbReference type="EMBL" id="NKQK01000012">
    <property type="protein sequence ID" value="PSS16358.1"/>
    <property type="molecule type" value="Genomic_DNA"/>
</dbReference>
<comment type="caution">
    <text evidence="2">The sequence shown here is derived from an EMBL/GenBank/DDBJ whole genome shotgun (WGS) entry which is preliminary data.</text>
</comment>
<dbReference type="OrthoDB" id="5314306at2759"/>
<dbReference type="SUPFAM" id="SSF81383">
    <property type="entry name" value="F-box domain"/>
    <property type="match status" value="1"/>
</dbReference>
<dbReference type="Gramene" id="PSS16358">
    <property type="protein sequence ID" value="PSS16358"/>
    <property type="gene ID" value="CEY00_Acc13926"/>
</dbReference>
<keyword evidence="3" id="KW-1185">Reference proteome</keyword>
<evidence type="ECO:0000259" key="1">
    <source>
        <dbReference type="PROSITE" id="PS50181"/>
    </source>
</evidence>
<sequence length="428" mass="47782">MSEYLPVELVIEILKRLPVKSLLQFRCVCKTWRSLITSPNFITMHLNQTLSDPKNRNIHTLLRHYSKNQRKEIYSLHSDNETFDENNEGIEFPFGKQTKFYWRVVGSCNGLLCLSDDLFGYMDSIILWNPMIRRSLTLPLPCCTLDSYGPSMFALGFGVDPKTKDHKVVRLAYVQGDEGYEVPPVVEVFSLHLGSWRGIHSAVSYNITEYFWSQALINGVVHWVAYHLSKKNGARTFRSLIMSFDLGSEEFGELKLPESLAGASPINMSAAVFGGSLTILQYDSRIWASSCSIWVMKEYGIVESWSNQFNINLGGGVVLGDRGNGELLLSTSSGDLVSYNCGAEAWLIMEKWGTKDSFYAGSYTESLILLTEGNKGLGREASMVSSASSSVDEESGGEDEGVNIVVESNELRVKSVIIQYTNALLSQL</sequence>
<protein>
    <submittedName>
        <fullName evidence="2">F-box/kelch-repeat protein</fullName>
    </submittedName>
</protein>
<dbReference type="InParanoid" id="A0A2R6QX88"/>
<organism evidence="2 3">
    <name type="scientific">Actinidia chinensis var. chinensis</name>
    <name type="common">Chinese soft-hair kiwi</name>
    <dbReference type="NCBI Taxonomy" id="1590841"/>
    <lineage>
        <taxon>Eukaryota</taxon>
        <taxon>Viridiplantae</taxon>
        <taxon>Streptophyta</taxon>
        <taxon>Embryophyta</taxon>
        <taxon>Tracheophyta</taxon>
        <taxon>Spermatophyta</taxon>
        <taxon>Magnoliopsida</taxon>
        <taxon>eudicotyledons</taxon>
        <taxon>Gunneridae</taxon>
        <taxon>Pentapetalae</taxon>
        <taxon>asterids</taxon>
        <taxon>Ericales</taxon>
        <taxon>Actinidiaceae</taxon>
        <taxon>Actinidia</taxon>
    </lineage>
</organism>
<reference evidence="3" key="2">
    <citation type="journal article" date="2018" name="BMC Genomics">
        <title>A manually annotated Actinidia chinensis var. chinensis (kiwifruit) genome highlights the challenges associated with draft genomes and gene prediction in plants.</title>
        <authorList>
            <person name="Pilkington S.M."/>
            <person name="Crowhurst R."/>
            <person name="Hilario E."/>
            <person name="Nardozza S."/>
            <person name="Fraser L."/>
            <person name="Peng Y."/>
            <person name="Gunaseelan K."/>
            <person name="Simpson R."/>
            <person name="Tahir J."/>
            <person name="Deroles S.C."/>
            <person name="Templeton K."/>
            <person name="Luo Z."/>
            <person name="Davy M."/>
            <person name="Cheng C."/>
            <person name="McNeilage M."/>
            <person name="Scaglione D."/>
            <person name="Liu Y."/>
            <person name="Zhang Q."/>
            <person name="Datson P."/>
            <person name="De Silva N."/>
            <person name="Gardiner S.E."/>
            <person name="Bassett H."/>
            <person name="Chagne D."/>
            <person name="McCallum J."/>
            <person name="Dzierzon H."/>
            <person name="Deng C."/>
            <person name="Wang Y.Y."/>
            <person name="Barron L."/>
            <person name="Manako K."/>
            <person name="Bowen J."/>
            <person name="Foster T.M."/>
            <person name="Erridge Z.A."/>
            <person name="Tiffin H."/>
            <person name="Waite C.N."/>
            <person name="Davies K.M."/>
            <person name="Grierson E.P."/>
            <person name="Laing W.A."/>
            <person name="Kirk R."/>
            <person name="Chen X."/>
            <person name="Wood M."/>
            <person name="Montefiori M."/>
            <person name="Brummell D.A."/>
            <person name="Schwinn K.E."/>
            <person name="Catanach A."/>
            <person name="Fullerton C."/>
            <person name="Li D."/>
            <person name="Meiyalaghan S."/>
            <person name="Nieuwenhuizen N."/>
            <person name="Read N."/>
            <person name="Prakash R."/>
            <person name="Hunter D."/>
            <person name="Zhang H."/>
            <person name="McKenzie M."/>
            <person name="Knabel M."/>
            <person name="Harris A."/>
            <person name="Allan A.C."/>
            <person name="Gleave A."/>
            <person name="Chen A."/>
            <person name="Janssen B.J."/>
            <person name="Plunkett B."/>
            <person name="Ampomah-Dwamena C."/>
            <person name="Voogd C."/>
            <person name="Leif D."/>
            <person name="Lafferty D."/>
            <person name="Souleyre E.J.F."/>
            <person name="Varkonyi-Gasic E."/>
            <person name="Gambi F."/>
            <person name="Hanley J."/>
            <person name="Yao J.L."/>
            <person name="Cheung J."/>
            <person name="David K.M."/>
            <person name="Warren B."/>
            <person name="Marsh K."/>
            <person name="Snowden K.C."/>
            <person name="Lin-Wang K."/>
            <person name="Brian L."/>
            <person name="Martinez-Sanchez M."/>
            <person name="Wang M."/>
            <person name="Ileperuma N."/>
            <person name="Macnee N."/>
            <person name="Campin R."/>
            <person name="McAtee P."/>
            <person name="Drummond R.S.M."/>
            <person name="Espley R.V."/>
            <person name="Ireland H.S."/>
            <person name="Wu R."/>
            <person name="Atkinson R.G."/>
            <person name="Karunairetnam S."/>
            <person name="Bulley S."/>
            <person name="Chunkath S."/>
            <person name="Hanley Z."/>
            <person name="Storey R."/>
            <person name="Thrimawithana A.H."/>
            <person name="Thomson S."/>
            <person name="David C."/>
            <person name="Testolin R."/>
            <person name="Huang H."/>
            <person name="Hellens R.P."/>
            <person name="Schaffer R.J."/>
        </authorList>
    </citation>
    <scope>NUCLEOTIDE SEQUENCE [LARGE SCALE GENOMIC DNA]</scope>
    <source>
        <strain evidence="3">cv. Red5</strain>
    </source>
</reference>
<proteinExistence type="predicted"/>
<dbReference type="PANTHER" id="PTHR31672">
    <property type="entry name" value="BNACNNG10540D PROTEIN"/>
    <property type="match status" value="1"/>
</dbReference>
<gene>
    <name evidence="2" type="ORF">CEY00_Acc13926</name>
</gene>
<dbReference type="STRING" id="1590841.A0A2R6QX88"/>
<dbReference type="SMART" id="SM00256">
    <property type="entry name" value="FBOX"/>
    <property type="match status" value="1"/>
</dbReference>
<dbReference type="CDD" id="cd22157">
    <property type="entry name" value="F-box_AtFBW1-like"/>
    <property type="match status" value="1"/>
</dbReference>
<dbReference type="InterPro" id="IPR017451">
    <property type="entry name" value="F-box-assoc_interact_dom"/>
</dbReference>
<reference evidence="2 3" key="1">
    <citation type="submission" date="2017-07" db="EMBL/GenBank/DDBJ databases">
        <title>An improved, manually edited Actinidia chinensis var. chinensis (kiwifruit) genome highlights the challenges associated with draft genomes and gene prediction in plants.</title>
        <authorList>
            <person name="Pilkington S."/>
            <person name="Crowhurst R."/>
            <person name="Hilario E."/>
            <person name="Nardozza S."/>
            <person name="Fraser L."/>
            <person name="Peng Y."/>
            <person name="Gunaseelan K."/>
            <person name="Simpson R."/>
            <person name="Tahir J."/>
            <person name="Deroles S."/>
            <person name="Templeton K."/>
            <person name="Luo Z."/>
            <person name="Davy M."/>
            <person name="Cheng C."/>
            <person name="Mcneilage M."/>
            <person name="Scaglione D."/>
            <person name="Liu Y."/>
            <person name="Zhang Q."/>
            <person name="Datson P."/>
            <person name="De Silva N."/>
            <person name="Gardiner S."/>
            <person name="Bassett H."/>
            <person name="Chagne D."/>
            <person name="Mccallum J."/>
            <person name="Dzierzon H."/>
            <person name="Deng C."/>
            <person name="Wang Y.-Y."/>
            <person name="Barron N."/>
            <person name="Manako K."/>
            <person name="Bowen J."/>
            <person name="Foster T."/>
            <person name="Erridge Z."/>
            <person name="Tiffin H."/>
            <person name="Waite C."/>
            <person name="Davies K."/>
            <person name="Grierson E."/>
            <person name="Laing W."/>
            <person name="Kirk R."/>
            <person name="Chen X."/>
            <person name="Wood M."/>
            <person name="Montefiori M."/>
            <person name="Brummell D."/>
            <person name="Schwinn K."/>
            <person name="Catanach A."/>
            <person name="Fullerton C."/>
            <person name="Li D."/>
            <person name="Meiyalaghan S."/>
            <person name="Nieuwenhuizen N."/>
            <person name="Read N."/>
            <person name="Prakash R."/>
            <person name="Hunter D."/>
            <person name="Zhang H."/>
            <person name="Mckenzie M."/>
            <person name="Knabel M."/>
            <person name="Harris A."/>
            <person name="Allan A."/>
            <person name="Chen A."/>
            <person name="Janssen B."/>
            <person name="Plunkett B."/>
            <person name="Dwamena C."/>
            <person name="Voogd C."/>
            <person name="Leif D."/>
            <person name="Lafferty D."/>
            <person name="Souleyre E."/>
            <person name="Varkonyi-Gasic E."/>
            <person name="Gambi F."/>
            <person name="Hanley J."/>
            <person name="Yao J.-L."/>
            <person name="Cheung J."/>
            <person name="David K."/>
            <person name="Warren B."/>
            <person name="Marsh K."/>
            <person name="Snowden K."/>
            <person name="Lin-Wang K."/>
            <person name="Brian L."/>
            <person name="Martinez-Sanchez M."/>
            <person name="Wang M."/>
            <person name="Ileperuma N."/>
            <person name="Macnee N."/>
            <person name="Campin R."/>
            <person name="Mcatee P."/>
            <person name="Drummond R."/>
            <person name="Espley R."/>
            <person name="Ireland H."/>
            <person name="Wu R."/>
            <person name="Atkinson R."/>
            <person name="Karunairetnam S."/>
            <person name="Bulley S."/>
            <person name="Chunkath S."/>
            <person name="Hanley Z."/>
            <person name="Storey R."/>
            <person name="Thrimawithana A."/>
            <person name="Thomson S."/>
            <person name="David C."/>
            <person name="Testolin R."/>
        </authorList>
    </citation>
    <scope>NUCLEOTIDE SEQUENCE [LARGE SCALE GENOMIC DNA]</scope>
    <source>
        <strain evidence="3">cv. Red5</strain>
        <tissue evidence="2">Young leaf</tissue>
    </source>
</reference>
<dbReference type="InterPro" id="IPR001810">
    <property type="entry name" value="F-box_dom"/>
</dbReference>
<dbReference type="Gene3D" id="1.20.1280.50">
    <property type="match status" value="1"/>
</dbReference>
<dbReference type="AlphaFoldDB" id="A0A2R6QX88"/>
<dbReference type="InterPro" id="IPR036047">
    <property type="entry name" value="F-box-like_dom_sf"/>
</dbReference>
<evidence type="ECO:0000313" key="2">
    <source>
        <dbReference type="EMBL" id="PSS16358.1"/>
    </source>
</evidence>
<dbReference type="InterPro" id="IPR006527">
    <property type="entry name" value="F-box-assoc_dom_typ1"/>
</dbReference>
<dbReference type="PROSITE" id="PS50181">
    <property type="entry name" value="FBOX"/>
    <property type="match status" value="1"/>
</dbReference>
<evidence type="ECO:0000313" key="3">
    <source>
        <dbReference type="Proteomes" id="UP000241394"/>
    </source>
</evidence>
<dbReference type="Pfam" id="PF00646">
    <property type="entry name" value="F-box"/>
    <property type="match status" value="1"/>
</dbReference>